<dbReference type="RefSeq" id="WP_154519429.1">
    <property type="nucleotide sequence ID" value="NZ_VUMT01000012.1"/>
</dbReference>
<sequence>MNQIKKLLSYKISMIIFILTSLVLFVLFLIMCKLWENTEPSKDIKGFYQARTEINDFYSANFDGENYEIYYFKDKDDSTYKLVLTSGIYEKHKDNVYLLKDGEKRFMITLLHNKFYLQIPKDEEPMNQNMDTVLEFRTIGDRIPTTINVNGMKVKKL</sequence>
<evidence type="ECO:0000313" key="3">
    <source>
        <dbReference type="Proteomes" id="UP000482209"/>
    </source>
</evidence>
<reference evidence="2 3" key="1">
    <citation type="submission" date="2019-08" db="EMBL/GenBank/DDBJ databases">
        <title>In-depth cultivation of the pig gut microbiome towards novel bacterial diversity and tailored functional studies.</title>
        <authorList>
            <person name="Wylensek D."/>
            <person name="Hitch T.C.A."/>
            <person name="Clavel T."/>
        </authorList>
    </citation>
    <scope>NUCLEOTIDE SEQUENCE [LARGE SCALE GENOMIC DNA]</scope>
    <source>
        <strain evidence="2 3">WCA-693-APC-MOT-I</strain>
    </source>
</reference>
<keyword evidence="3" id="KW-1185">Reference proteome</keyword>
<gene>
    <name evidence="2" type="ORF">FYJ58_09075</name>
</gene>
<accession>A0A6L5XZ03</accession>
<dbReference type="EMBL" id="VUMT01000012">
    <property type="protein sequence ID" value="MSS64025.1"/>
    <property type="molecule type" value="Genomic_DNA"/>
</dbReference>
<keyword evidence="1" id="KW-0472">Membrane</keyword>
<dbReference type="AlphaFoldDB" id="A0A6L5XZ03"/>
<proteinExistence type="predicted"/>
<organism evidence="2 3">
    <name type="scientific">Velocimicrobium porci</name>
    <dbReference type="NCBI Taxonomy" id="2606634"/>
    <lineage>
        <taxon>Bacteria</taxon>
        <taxon>Bacillati</taxon>
        <taxon>Bacillota</taxon>
        <taxon>Clostridia</taxon>
        <taxon>Lachnospirales</taxon>
        <taxon>Lachnospiraceae</taxon>
        <taxon>Velocimicrobium</taxon>
    </lineage>
</organism>
<name>A0A6L5XZ03_9FIRM</name>
<protein>
    <submittedName>
        <fullName evidence="2">Uncharacterized protein</fullName>
    </submittedName>
</protein>
<dbReference type="Proteomes" id="UP000482209">
    <property type="component" value="Unassembled WGS sequence"/>
</dbReference>
<feature type="transmembrane region" description="Helical" evidence="1">
    <location>
        <begin position="12"/>
        <end position="31"/>
    </location>
</feature>
<keyword evidence="1" id="KW-1133">Transmembrane helix</keyword>
<evidence type="ECO:0000256" key="1">
    <source>
        <dbReference type="SAM" id="Phobius"/>
    </source>
</evidence>
<keyword evidence="1" id="KW-0812">Transmembrane</keyword>
<comment type="caution">
    <text evidence="2">The sequence shown here is derived from an EMBL/GenBank/DDBJ whole genome shotgun (WGS) entry which is preliminary data.</text>
</comment>
<evidence type="ECO:0000313" key="2">
    <source>
        <dbReference type="EMBL" id="MSS64025.1"/>
    </source>
</evidence>